<feature type="region of interest" description="Disordered" evidence="1">
    <location>
        <begin position="378"/>
        <end position="400"/>
    </location>
</feature>
<dbReference type="AlphaFoldDB" id="A0AB38PVE3"/>
<dbReference type="RefSeq" id="WP_147558912.1">
    <property type="nucleotide sequence ID" value="NZ_SAXV01000020.1"/>
</dbReference>
<evidence type="ECO:0000313" key="5">
    <source>
        <dbReference type="Proteomes" id="UP000322659"/>
    </source>
</evidence>
<proteinExistence type="predicted"/>
<name>A0AB38PVE3_9SPIR</name>
<keyword evidence="2" id="KW-0732">Signal</keyword>
<dbReference type="Proteomes" id="UP000324336">
    <property type="component" value="Unassembled WGS sequence"/>
</dbReference>
<accession>A0AB38PVE3</accession>
<evidence type="ECO:0000256" key="1">
    <source>
        <dbReference type="SAM" id="MobiDB-lite"/>
    </source>
</evidence>
<protein>
    <recommendedName>
        <fullName evidence="7">Cell surface protein</fullName>
    </recommendedName>
</protein>
<evidence type="ECO:0000313" key="3">
    <source>
        <dbReference type="EMBL" id="TXJ24211.1"/>
    </source>
</evidence>
<comment type="caution">
    <text evidence="3">The sequence shown here is derived from an EMBL/GenBank/DDBJ whole genome shotgun (WGS) entry which is preliminary data.</text>
</comment>
<feature type="compositionally biased region" description="Polar residues" evidence="1">
    <location>
        <begin position="387"/>
        <end position="400"/>
    </location>
</feature>
<evidence type="ECO:0008006" key="7">
    <source>
        <dbReference type="Google" id="ProtNLM"/>
    </source>
</evidence>
<reference evidence="5 6" key="1">
    <citation type="journal article" date="1992" name="Lakartidningen">
        <title>[Penicillin V and not amoxicillin is the first choice preparation in acute otitis].</title>
        <authorList>
            <person name="Kamme C."/>
            <person name="Lundgren K."/>
            <person name="Prellner K."/>
        </authorList>
    </citation>
    <scope>NUCLEOTIDE SEQUENCE [LARGE SCALE GENOMIC DNA]</scope>
    <source>
        <strain evidence="3 6">PC4597II</strain>
        <strain evidence="4 5">PC5099IV</strain>
    </source>
</reference>
<organism evidence="3 6">
    <name type="scientific">Brachyspira aalborgi</name>
    <dbReference type="NCBI Taxonomy" id="29522"/>
    <lineage>
        <taxon>Bacteria</taxon>
        <taxon>Pseudomonadati</taxon>
        <taxon>Spirochaetota</taxon>
        <taxon>Spirochaetia</taxon>
        <taxon>Brachyspirales</taxon>
        <taxon>Brachyspiraceae</taxon>
        <taxon>Brachyspira</taxon>
    </lineage>
</organism>
<evidence type="ECO:0000313" key="4">
    <source>
        <dbReference type="EMBL" id="TXJ31874.1"/>
    </source>
</evidence>
<feature type="signal peptide" evidence="2">
    <location>
        <begin position="1"/>
        <end position="24"/>
    </location>
</feature>
<dbReference type="EMBL" id="SAXZ01000012">
    <property type="protein sequence ID" value="TXJ31874.1"/>
    <property type="molecule type" value="Genomic_DNA"/>
</dbReference>
<gene>
    <name evidence="4" type="ORF">EPJ71_07100</name>
    <name evidence="3" type="ORF">EPJ73_10200</name>
</gene>
<evidence type="ECO:0000256" key="2">
    <source>
        <dbReference type="SAM" id="SignalP"/>
    </source>
</evidence>
<reference evidence="3" key="2">
    <citation type="submission" date="2019-01" db="EMBL/GenBank/DDBJ databases">
        <authorList>
            <person name="Thorell K."/>
        </authorList>
    </citation>
    <scope>NUCLEOTIDE SEQUENCE</scope>
    <source>
        <strain evidence="3">PC4597II</strain>
        <strain evidence="4">PC5099IV</strain>
    </source>
</reference>
<keyword evidence="5" id="KW-1185">Reference proteome</keyword>
<feature type="chain" id="PRO_5044287729" description="Cell surface protein" evidence="2">
    <location>
        <begin position="25"/>
        <end position="514"/>
    </location>
</feature>
<evidence type="ECO:0000313" key="6">
    <source>
        <dbReference type="Proteomes" id="UP000324336"/>
    </source>
</evidence>
<dbReference type="Proteomes" id="UP000322659">
    <property type="component" value="Unassembled WGS sequence"/>
</dbReference>
<sequence>MKNISKKILTTITILFITSAYSFAQLSTNMQTMINNLDMSAKKRATAGEFSSDSDKLNAKNVFDLNRIIFSAGYVPNLNSSSNQVIQAFFGIPLLNNAMYFGFAGAYAMSESRSDYVNPATTSTAGTTPNYLGKRVTTASSFAIRPVLKINDMVSIHYMIARGGSKSSTNGYVYYTDDRNYKVITNSIANTDWVHELAVGLAFGDMKFKIPITFYIKNNNYTKNYSKTIAGNFINETNYSNTETIAGSTNGGYSPISLVLSPEFSMPLVSGPMTGITVGLVLGFDVYNPYKKTTSYTNATTDSIISTSTASTTNRITDNKSTVTTEDKMFGMDFDINFYPTLQWSLSDNRVQLIMEPKVGVKLNVSNRGNRTTTYKVDGNTYDGATDTPNSSENATINQNKTSTVTTTPYVSLPIGTVLRPVNWFEFRAGLSYSLDFEMKNISTEYLDGGKSKKFSYGFKSSMELFTGIGFIIGEDFFIDLFLAAGTRFASSTTTAGKTIFDIDAWGAQLSYRL</sequence>
<dbReference type="EMBL" id="SAYA01000023">
    <property type="protein sequence ID" value="TXJ24211.1"/>
    <property type="molecule type" value="Genomic_DNA"/>
</dbReference>